<comment type="caution">
    <text evidence="2">The sequence shown here is derived from an EMBL/GenBank/DDBJ whole genome shotgun (WGS) entry which is preliminary data.</text>
</comment>
<keyword evidence="3" id="KW-1185">Reference proteome</keyword>
<dbReference type="EMBL" id="JAVHJM010000015">
    <property type="protein sequence ID" value="KAK6497070.1"/>
    <property type="molecule type" value="Genomic_DNA"/>
</dbReference>
<feature type="compositionally biased region" description="Pro residues" evidence="1">
    <location>
        <begin position="79"/>
        <end position="91"/>
    </location>
</feature>
<dbReference type="AlphaFoldDB" id="A0AAN8NEX6"/>
<feature type="compositionally biased region" description="Acidic residues" evidence="1">
    <location>
        <begin position="1"/>
        <end position="10"/>
    </location>
</feature>
<feature type="region of interest" description="Disordered" evidence="1">
    <location>
        <begin position="318"/>
        <end position="393"/>
    </location>
</feature>
<proteinExistence type="predicted"/>
<feature type="region of interest" description="Disordered" evidence="1">
    <location>
        <begin position="72"/>
        <end position="113"/>
    </location>
</feature>
<feature type="region of interest" description="Disordered" evidence="1">
    <location>
        <begin position="1"/>
        <end position="38"/>
    </location>
</feature>
<accession>A0AAN8NEX6</accession>
<sequence>MESSEDDDDPLINQPNSAYSSSSYHHRPHRPHPTAPVTPATIFALGQNYPSQAIDSEDYIYSTINPLLTLSSHDDDYPHPPPLPPIIPVPPVASVAPDTVSTTAPDFQEDSSHEDVLPSVDYENFDYGSILGDHSLGGPVNDTTSPIDNHNALGQYDIASTSRDGAAVGFQLMPPPVQPASALRILQRPRPRLHPPHSMNLPFHQSPQQPMDRFMDPCMNHFMNPYWNPYMNPYKDMPMQPVHQLPMHQPPMHQPPIPGFMPNLIPAHANDERSKNRARVAEMTVRFPPDMIPLNYTIAPEANLSRPLNIVEMIGEECDDEPDDADTGADTGADAGDEDERDEGGTELVSSTATSAVSGSHPRPQDTRTLRQQPNQKPAQKKGKSNRRERYGRRRKELVERRFSFLGLRERHQMYFAQDMRNECRSSGLDDPENPWFRYNFNAELKGYINEGKRIMSELPEPPKHIFFGSMVIDLNFLDSDSFSAGSDDTGTAPDSSAHDNSAVNLSQLSIADRIIREQDEKEKIEIKNRFYILRAIPSDEFNTRVLDPRNPDLAKSWGYLRVIRKIYQARLPPCLKYFLYKELDIVQGGSFRGNSHANLADRIESLEWDIRDFMRKGEIQVAQNVRMVVRDYRAGFIKLPTEGSCILYHDGKLLGYFTPNRLFPFLYPFLERTTGPVWKEDGNQPKPVPEVYMRSFAQMFPNAQPQLSYCAHGVLFES</sequence>
<reference evidence="2 3" key="1">
    <citation type="submission" date="2019-10" db="EMBL/GenBank/DDBJ databases">
        <authorList>
            <person name="Palmer J.M."/>
        </authorList>
    </citation>
    <scope>NUCLEOTIDE SEQUENCE [LARGE SCALE GENOMIC DNA]</scope>
    <source>
        <strain evidence="2 3">TWF506</strain>
    </source>
</reference>
<gene>
    <name evidence="2" type="ORF">TWF506_004552</name>
</gene>
<feature type="compositionally biased region" description="Low complexity" evidence="1">
    <location>
        <begin position="92"/>
        <end position="101"/>
    </location>
</feature>
<organism evidence="2 3">
    <name type="scientific">Arthrobotrys conoides</name>
    <dbReference type="NCBI Taxonomy" id="74498"/>
    <lineage>
        <taxon>Eukaryota</taxon>
        <taxon>Fungi</taxon>
        <taxon>Dikarya</taxon>
        <taxon>Ascomycota</taxon>
        <taxon>Pezizomycotina</taxon>
        <taxon>Orbiliomycetes</taxon>
        <taxon>Orbiliales</taxon>
        <taxon>Orbiliaceae</taxon>
        <taxon>Arthrobotrys</taxon>
    </lineage>
</organism>
<name>A0AAN8NEX6_9PEZI</name>
<protein>
    <submittedName>
        <fullName evidence="2">Uncharacterized protein</fullName>
    </submittedName>
</protein>
<feature type="compositionally biased region" description="Acidic residues" evidence="1">
    <location>
        <begin position="318"/>
        <end position="327"/>
    </location>
</feature>
<evidence type="ECO:0000313" key="3">
    <source>
        <dbReference type="Proteomes" id="UP001307849"/>
    </source>
</evidence>
<feature type="compositionally biased region" description="Basic residues" evidence="1">
    <location>
        <begin position="379"/>
        <end position="393"/>
    </location>
</feature>
<dbReference type="Proteomes" id="UP001307849">
    <property type="component" value="Unassembled WGS sequence"/>
</dbReference>
<feature type="compositionally biased region" description="Low complexity" evidence="1">
    <location>
        <begin position="346"/>
        <end position="358"/>
    </location>
</feature>
<evidence type="ECO:0000313" key="2">
    <source>
        <dbReference type="EMBL" id="KAK6497070.1"/>
    </source>
</evidence>
<evidence type="ECO:0000256" key="1">
    <source>
        <dbReference type="SAM" id="MobiDB-lite"/>
    </source>
</evidence>